<evidence type="ECO:0000313" key="3">
    <source>
        <dbReference type="Proteomes" id="UP000773462"/>
    </source>
</evidence>
<keyword evidence="3" id="KW-1185">Reference proteome</keyword>
<protein>
    <submittedName>
        <fullName evidence="2">RimJ/RimL family protein N-acetyltransferase</fullName>
    </submittedName>
</protein>
<dbReference type="SUPFAM" id="SSF55729">
    <property type="entry name" value="Acyl-CoA N-acyltransferases (Nat)"/>
    <property type="match status" value="1"/>
</dbReference>
<dbReference type="EMBL" id="JAGGLV010000006">
    <property type="protein sequence ID" value="MBP2112209.1"/>
    <property type="molecule type" value="Genomic_DNA"/>
</dbReference>
<evidence type="ECO:0000259" key="1">
    <source>
        <dbReference type="PROSITE" id="PS51186"/>
    </source>
</evidence>
<reference evidence="2 3" key="1">
    <citation type="submission" date="2021-03" db="EMBL/GenBank/DDBJ databases">
        <title>Genomic Encyclopedia of Type Strains, Phase IV (KMG-IV): sequencing the most valuable type-strain genomes for metagenomic binning, comparative biology and taxonomic classification.</title>
        <authorList>
            <person name="Goeker M."/>
        </authorList>
    </citation>
    <scope>NUCLEOTIDE SEQUENCE [LARGE SCALE GENOMIC DNA]</scope>
    <source>
        <strain evidence="2 3">DSM 101953</strain>
    </source>
</reference>
<dbReference type="PANTHER" id="PTHR31143:SF2">
    <property type="entry name" value="FR47-LIKE DOMAIN-CONTAINING PROTEIN-RELATED"/>
    <property type="match status" value="1"/>
</dbReference>
<feature type="domain" description="N-acetyltransferase" evidence="1">
    <location>
        <begin position="131"/>
        <end position="257"/>
    </location>
</feature>
<sequence>MKEDASVIAARNIMDASQGKRYPTFAYSVLDRYIDGDIIIDKSSALIGTSSGIYAVVGDETNDDFAPMLMHEFKRREMLNQRFTLFSSSERWDRRINELLGAKLQRMPRYSFTFNEHRFMQSQRAGIPDGFRLNRTNKESLEVNREFDAAYIRKYWGSVERFADKGFGFFVTEHDVIAGECVSIFSSEQYAEIDIVTNPLFRGKGVAQCVAEAFILECLERQITPRWDCDLHNIASIRLAQKLHFAAPETYSLYVRK</sequence>
<gene>
    <name evidence="2" type="ORF">J2Z70_002363</name>
</gene>
<evidence type="ECO:0000313" key="2">
    <source>
        <dbReference type="EMBL" id="MBP2112209.1"/>
    </source>
</evidence>
<dbReference type="InterPro" id="IPR016181">
    <property type="entry name" value="Acyl_CoA_acyltransferase"/>
</dbReference>
<name>A0ABS4NS32_9BACL</name>
<dbReference type="Pfam" id="PF12746">
    <property type="entry name" value="GNAT_acetyltran"/>
    <property type="match status" value="1"/>
</dbReference>
<dbReference type="InterPro" id="IPR027365">
    <property type="entry name" value="GNAT_acetyltra_YdfB-like"/>
</dbReference>
<dbReference type="PROSITE" id="PS51186">
    <property type="entry name" value="GNAT"/>
    <property type="match status" value="1"/>
</dbReference>
<dbReference type="InterPro" id="IPR000182">
    <property type="entry name" value="GNAT_dom"/>
</dbReference>
<comment type="caution">
    <text evidence="2">The sequence shown here is derived from an EMBL/GenBank/DDBJ whole genome shotgun (WGS) entry which is preliminary data.</text>
</comment>
<accession>A0ABS4NS32</accession>
<dbReference type="Gene3D" id="3.40.630.30">
    <property type="match status" value="1"/>
</dbReference>
<dbReference type="RefSeq" id="WP_209872886.1">
    <property type="nucleotide sequence ID" value="NZ_JAGGLV010000006.1"/>
</dbReference>
<proteinExistence type="predicted"/>
<dbReference type="PANTHER" id="PTHR31143">
    <property type="match status" value="1"/>
</dbReference>
<dbReference type="Proteomes" id="UP000773462">
    <property type="component" value="Unassembled WGS sequence"/>
</dbReference>
<organism evidence="2 3">
    <name type="scientific">Paenibacillus silagei</name>
    <dbReference type="NCBI Taxonomy" id="1670801"/>
    <lineage>
        <taxon>Bacteria</taxon>
        <taxon>Bacillati</taxon>
        <taxon>Bacillota</taxon>
        <taxon>Bacilli</taxon>
        <taxon>Bacillales</taxon>
        <taxon>Paenibacillaceae</taxon>
        <taxon>Paenibacillus</taxon>
    </lineage>
</organism>